<evidence type="ECO:0000313" key="2">
    <source>
        <dbReference type="RefSeq" id="XP_052131383.1"/>
    </source>
</evidence>
<dbReference type="KEGG" id="foc:127751625"/>
<organism evidence="1 2">
    <name type="scientific">Frankliniella occidentalis</name>
    <name type="common">Western flower thrips</name>
    <name type="synonym">Euthrips occidentalis</name>
    <dbReference type="NCBI Taxonomy" id="133901"/>
    <lineage>
        <taxon>Eukaryota</taxon>
        <taxon>Metazoa</taxon>
        <taxon>Ecdysozoa</taxon>
        <taxon>Arthropoda</taxon>
        <taxon>Hexapoda</taxon>
        <taxon>Insecta</taxon>
        <taxon>Pterygota</taxon>
        <taxon>Neoptera</taxon>
        <taxon>Paraneoptera</taxon>
        <taxon>Thysanoptera</taxon>
        <taxon>Terebrantia</taxon>
        <taxon>Thripoidea</taxon>
        <taxon>Thripidae</taxon>
        <taxon>Frankliniella</taxon>
    </lineage>
</organism>
<protein>
    <submittedName>
        <fullName evidence="2">Uncharacterized protein LOC127751625 isoform X1</fullName>
    </submittedName>
</protein>
<name>A0A9C6XUA4_FRAOC</name>
<dbReference type="AlphaFoldDB" id="A0A9C6XUA4"/>
<dbReference type="Proteomes" id="UP000504606">
    <property type="component" value="Unplaced"/>
</dbReference>
<gene>
    <name evidence="2" type="primary">LOC127751625</name>
</gene>
<evidence type="ECO:0000313" key="1">
    <source>
        <dbReference type="Proteomes" id="UP000504606"/>
    </source>
</evidence>
<sequence>MAMGLAEVGSPTPPPVVQSYWRHPPGAPGCQLVLAALILALVGRTGIGRGVDGRAINSFAGPYILHADLFYMCEPPNRQLPWRWFFRTSHYNPRTPKELQRLTGNVTSVNITTDDSVWMRIFLDIWSNNQWKENAFVVFFKDKACTNLKVHLPGFYKNVYAKQLGNRGCIMKPGVYAANNVPIDWSVPKVPVMPYGRYKSRLSTGKADDQYSCWVMEFVISPKLE</sequence>
<proteinExistence type="predicted"/>
<accession>A0A9C6XUA4</accession>
<dbReference type="GeneID" id="127751625"/>
<reference evidence="2" key="1">
    <citation type="submission" date="2025-08" db="UniProtKB">
        <authorList>
            <consortium name="RefSeq"/>
        </authorList>
    </citation>
    <scope>IDENTIFICATION</scope>
    <source>
        <tissue evidence="2">Whole organism</tissue>
    </source>
</reference>
<keyword evidence="1" id="KW-1185">Reference proteome</keyword>
<dbReference type="RefSeq" id="XP_052131383.1">
    <property type="nucleotide sequence ID" value="XM_052275423.1"/>
</dbReference>